<comment type="caution">
    <text evidence="2">The sequence shown here is derived from an EMBL/GenBank/DDBJ whole genome shotgun (WGS) entry which is preliminary data.</text>
</comment>
<dbReference type="Proteomes" id="UP001150879">
    <property type="component" value="Unassembled WGS sequence"/>
</dbReference>
<accession>A0A9W9M1C6</accession>
<name>A0A9W9M1C6_9EURO</name>
<protein>
    <submittedName>
        <fullName evidence="2">Uncharacterized protein</fullName>
    </submittedName>
</protein>
<keyword evidence="3" id="KW-1185">Reference proteome</keyword>
<dbReference type="EMBL" id="JAPQKP010000006">
    <property type="protein sequence ID" value="KAJ5185378.1"/>
    <property type="molecule type" value="Genomic_DNA"/>
</dbReference>
<feature type="region of interest" description="Disordered" evidence="1">
    <location>
        <begin position="64"/>
        <end position="85"/>
    </location>
</feature>
<evidence type="ECO:0000313" key="3">
    <source>
        <dbReference type="Proteomes" id="UP001150879"/>
    </source>
</evidence>
<dbReference type="OrthoDB" id="4355988at2759"/>
<reference evidence="2" key="2">
    <citation type="journal article" date="2023" name="IMA Fungus">
        <title>Comparative genomic study of the Penicillium genus elucidates a diverse pangenome and 15 lateral gene transfer events.</title>
        <authorList>
            <person name="Petersen C."/>
            <person name="Sorensen T."/>
            <person name="Nielsen M.R."/>
            <person name="Sondergaard T.E."/>
            <person name="Sorensen J.L."/>
            <person name="Fitzpatrick D.A."/>
            <person name="Frisvad J.C."/>
            <person name="Nielsen K.L."/>
        </authorList>
    </citation>
    <scope>NUCLEOTIDE SEQUENCE</scope>
    <source>
        <strain evidence="2">IBT 16849</strain>
    </source>
</reference>
<proteinExistence type="predicted"/>
<feature type="compositionally biased region" description="Polar residues" evidence="1">
    <location>
        <begin position="1"/>
        <end position="25"/>
    </location>
</feature>
<organism evidence="2 3">
    <name type="scientific">Penicillium cf. griseofulvum</name>
    <dbReference type="NCBI Taxonomy" id="2972120"/>
    <lineage>
        <taxon>Eukaryota</taxon>
        <taxon>Fungi</taxon>
        <taxon>Dikarya</taxon>
        <taxon>Ascomycota</taxon>
        <taxon>Pezizomycotina</taxon>
        <taxon>Eurotiomycetes</taxon>
        <taxon>Eurotiomycetidae</taxon>
        <taxon>Eurotiales</taxon>
        <taxon>Aspergillaceae</taxon>
        <taxon>Penicillium</taxon>
    </lineage>
</organism>
<reference evidence="2" key="1">
    <citation type="submission" date="2022-11" db="EMBL/GenBank/DDBJ databases">
        <authorList>
            <person name="Petersen C."/>
        </authorList>
    </citation>
    <scope>NUCLEOTIDE SEQUENCE</scope>
    <source>
        <strain evidence="2">IBT 16849</strain>
    </source>
</reference>
<feature type="region of interest" description="Disordered" evidence="1">
    <location>
        <begin position="1"/>
        <end position="41"/>
    </location>
</feature>
<evidence type="ECO:0000256" key="1">
    <source>
        <dbReference type="SAM" id="MobiDB-lite"/>
    </source>
</evidence>
<sequence length="85" mass="9272">MAQSQSDIYTSSSHFSNGQVMQTTELAPRYKDPPNTPTPRLVQSITPDADQLEQLLVGLIGKVQPFDPSPSLRSTTKNTAGEHDC</sequence>
<evidence type="ECO:0000313" key="2">
    <source>
        <dbReference type="EMBL" id="KAJ5185378.1"/>
    </source>
</evidence>
<dbReference type="AlphaFoldDB" id="A0A9W9M1C6"/>
<gene>
    <name evidence="2" type="ORF">N7472_010218</name>
</gene>